<name>A0A8T0MHJ9_PANVG</name>
<protein>
    <submittedName>
        <fullName evidence="1">Uncharacterized protein</fullName>
    </submittedName>
</protein>
<evidence type="ECO:0000313" key="2">
    <source>
        <dbReference type="Proteomes" id="UP000823388"/>
    </source>
</evidence>
<sequence length="101" mass="10932">MCDPSCSSLCSSTCASSESDAVDTRMLGLCWKGFVRNEDDKRPCRALMVVDRVGLEGAERHRVGLGCADPERCYESAHTARGTRSLAWAVGNSIHLPTGTR</sequence>
<evidence type="ECO:0000313" key="1">
    <source>
        <dbReference type="EMBL" id="KAG2536228.1"/>
    </source>
</evidence>
<dbReference type="EMBL" id="CM029054">
    <property type="protein sequence ID" value="KAG2536228.1"/>
    <property type="molecule type" value="Genomic_DNA"/>
</dbReference>
<keyword evidence="2" id="KW-1185">Reference proteome</keyword>
<proteinExistence type="predicted"/>
<dbReference type="Proteomes" id="UP000823388">
    <property type="component" value="Chromosome 9N"/>
</dbReference>
<gene>
    <name evidence="1" type="ORF">PVAP13_9NG175273</name>
</gene>
<accession>A0A8T0MHJ9</accession>
<organism evidence="1 2">
    <name type="scientific">Panicum virgatum</name>
    <name type="common">Blackwell switchgrass</name>
    <dbReference type="NCBI Taxonomy" id="38727"/>
    <lineage>
        <taxon>Eukaryota</taxon>
        <taxon>Viridiplantae</taxon>
        <taxon>Streptophyta</taxon>
        <taxon>Embryophyta</taxon>
        <taxon>Tracheophyta</taxon>
        <taxon>Spermatophyta</taxon>
        <taxon>Magnoliopsida</taxon>
        <taxon>Liliopsida</taxon>
        <taxon>Poales</taxon>
        <taxon>Poaceae</taxon>
        <taxon>PACMAD clade</taxon>
        <taxon>Panicoideae</taxon>
        <taxon>Panicodae</taxon>
        <taxon>Paniceae</taxon>
        <taxon>Panicinae</taxon>
        <taxon>Panicum</taxon>
        <taxon>Panicum sect. Hiantes</taxon>
    </lineage>
</organism>
<dbReference type="AlphaFoldDB" id="A0A8T0MHJ9"/>
<comment type="caution">
    <text evidence="1">The sequence shown here is derived from an EMBL/GenBank/DDBJ whole genome shotgun (WGS) entry which is preliminary data.</text>
</comment>
<reference evidence="1" key="1">
    <citation type="submission" date="2020-05" db="EMBL/GenBank/DDBJ databases">
        <title>WGS assembly of Panicum virgatum.</title>
        <authorList>
            <person name="Lovell J.T."/>
            <person name="Jenkins J."/>
            <person name="Shu S."/>
            <person name="Juenger T.E."/>
            <person name="Schmutz J."/>
        </authorList>
    </citation>
    <scope>NUCLEOTIDE SEQUENCE</scope>
    <source>
        <strain evidence="1">AP13</strain>
    </source>
</reference>